<protein>
    <recommendedName>
        <fullName evidence="6">NAD-dependent epimerase/dehydratase</fullName>
    </recommendedName>
</protein>
<comment type="similarity">
    <text evidence="1">Belongs to the NAD(P)-dependent epimerase/dehydratase family. SDR39U1 subfamily.</text>
</comment>
<dbReference type="STRING" id="656024.FsymDg_2333"/>
<accession>F8B0H2</accession>
<dbReference type="HOGENOM" id="CLU_047373_0_2_11"/>
<sequence>MIIAVTGASGHLGSDLVPLLRAAEHDVVRLVRREPAAPDEARWDPTTGSVDPATLERAEAVVHLAAENILGRWEDPQVRHRIRSSRVEVTRRLAEQLATGRYAPRTLVNAAAIGYYGLGRTDETLTEDSPPGQGFLAELGGDREAAAMVAADGGLRVVNLRVGVVQAPDQGMLHFLLPRFRRGLGGRIGRGRRYLAWVTRLDAARACQHVLEHPEVSGPVNAVSPNPVTNAEYARTLGRILGRPAVLAVPPFVLRKALGSFAEETLLRSTRALPARLSDTGFTFSFPELEAALRHVLAPSAASGADPASARTATASGSRS</sequence>
<proteinExistence type="inferred from homology"/>
<feature type="domain" description="DUF1731" evidence="3">
    <location>
        <begin position="249"/>
        <end position="296"/>
    </location>
</feature>
<dbReference type="Pfam" id="PF01370">
    <property type="entry name" value="Epimerase"/>
    <property type="match status" value="1"/>
</dbReference>
<dbReference type="eggNOG" id="COG1090">
    <property type="taxonomic scope" value="Bacteria"/>
</dbReference>
<keyword evidence="5" id="KW-1185">Reference proteome</keyword>
<feature type="domain" description="NAD-dependent epimerase/dehydratase" evidence="2">
    <location>
        <begin position="3"/>
        <end position="217"/>
    </location>
</feature>
<reference evidence="4 5" key="1">
    <citation type="submission" date="2011-05" db="EMBL/GenBank/DDBJ databases">
        <title>Complete sequence of chromosome of Frankia symbiont of Datisca glomerata.</title>
        <authorList>
            <consortium name="US DOE Joint Genome Institute"/>
            <person name="Lucas S."/>
            <person name="Han J."/>
            <person name="Lapidus A."/>
            <person name="Cheng J.-F."/>
            <person name="Goodwin L."/>
            <person name="Pitluck S."/>
            <person name="Peters L."/>
            <person name="Mikhailova N."/>
            <person name="Chertkov O."/>
            <person name="Teshima H."/>
            <person name="Han C."/>
            <person name="Tapia R."/>
            <person name="Land M."/>
            <person name="Hauser L."/>
            <person name="Kyrpides N."/>
            <person name="Ivanova N."/>
            <person name="Pagani I."/>
            <person name="Berry A."/>
            <person name="Pawlowski K."/>
            <person name="Persson T."/>
            <person name="Vanden Heuvel B."/>
            <person name="Benson D."/>
            <person name="Woyke T."/>
        </authorList>
    </citation>
    <scope>NUCLEOTIDE SEQUENCE [LARGE SCALE GENOMIC DNA]</scope>
    <source>
        <strain evidence="5">4085684</strain>
    </source>
</reference>
<evidence type="ECO:0000259" key="3">
    <source>
        <dbReference type="Pfam" id="PF08338"/>
    </source>
</evidence>
<dbReference type="EMBL" id="CP002801">
    <property type="protein sequence ID" value="AEH09721.1"/>
    <property type="molecule type" value="Genomic_DNA"/>
</dbReference>
<dbReference type="InterPro" id="IPR013549">
    <property type="entry name" value="DUF1731"/>
</dbReference>
<evidence type="ECO:0008006" key="6">
    <source>
        <dbReference type="Google" id="ProtNLM"/>
    </source>
</evidence>
<dbReference type="RefSeq" id="WP_013873651.1">
    <property type="nucleotide sequence ID" value="NC_015656.1"/>
</dbReference>
<dbReference type="SUPFAM" id="SSF51735">
    <property type="entry name" value="NAD(P)-binding Rossmann-fold domains"/>
    <property type="match status" value="1"/>
</dbReference>
<organism evidence="4 5">
    <name type="scientific">Candidatus Protofrankia datiscae</name>
    <dbReference type="NCBI Taxonomy" id="2716812"/>
    <lineage>
        <taxon>Bacteria</taxon>
        <taxon>Bacillati</taxon>
        <taxon>Actinomycetota</taxon>
        <taxon>Actinomycetes</taxon>
        <taxon>Frankiales</taxon>
        <taxon>Frankiaceae</taxon>
        <taxon>Protofrankia</taxon>
    </lineage>
</organism>
<dbReference type="Proteomes" id="UP000001549">
    <property type="component" value="Chromosome"/>
</dbReference>
<dbReference type="NCBIfam" id="TIGR01777">
    <property type="entry name" value="yfcH"/>
    <property type="match status" value="1"/>
</dbReference>
<dbReference type="Pfam" id="PF08338">
    <property type="entry name" value="DUF1731"/>
    <property type="match status" value="1"/>
</dbReference>
<dbReference type="InterPro" id="IPR001509">
    <property type="entry name" value="Epimerase_deHydtase"/>
</dbReference>
<dbReference type="PANTHER" id="PTHR11092:SF0">
    <property type="entry name" value="EPIMERASE FAMILY PROTEIN SDR39U1"/>
    <property type="match status" value="1"/>
</dbReference>
<dbReference type="Gene3D" id="3.40.50.720">
    <property type="entry name" value="NAD(P)-binding Rossmann-like Domain"/>
    <property type="match status" value="1"/>
</dbReference>
<gene>
    <name evidence="4" type="ordered locus">FsymDg_2333</name>
</gene>
<evidence type="ECO:0000313" key="5">
    <source>
        <dbReference type="Proteomes" id="UP000001549"/>
    </source>
</evidence>
<evidence type="ECO:0000259" key="2">
    <source>
        <dbReference type="Pfam" id="PF01370"/>
    </source>
</evidence>
<name>F8B0H2_9ACTN</name>
<evidence type="ECO:0000313" key="4">
    <source>
        <dbReference type="EMBL" id="AEH09721.1"/>
    </source>
</evidence>
<dbReference type="PANTHER" id="PTHR11092">
    <property type="entry name" value="SUGAR NUCLEOTIDE EPIMERASE RELATED"/>
    <property type="match status" value="1"/>
</dbReference>
<dbReference type="InterPro" id="IPR036291">
    <property type="entry name" value="NAD(P)-bd_dom_sf"/>
</dbReference>
<evidence type="ECO:0000256" key="1">
    <source>
        <dbReference type="ARBA" id="ARBA00009353"/>
    </source>
</evidence>
<dbReference type="AlphaFoldDB" id="F8B0H2"/>
<dbReference type="KEGG" id="fsy:FsymDg_2333"/>
<dbReference type="InterPro" id="IPR010099">
    <property type="entry name" value="SDR39U1"/>
</dbReference>